<accession>A0A075G4D5</accession>
<name>A0A075G4D5_9ARCH</name>
<dbReference type="PANTHER" id="PTHR43115:SF4">
    <property type="entry name" value="DEHYDROGENASE_REDUCTASE SDR FAMILY MEMBER 11"/>
    <property type="match status" value="1"/>
</dbReference>
<dbReference type="Pfam" id="PF00106">
    <property type="entry name" value="adh_short"/>
    <property type="match status" value="1"/>
</dbReference>
<dbReference type="AlphaFoldDB" id="A0A075G4D5"/>
<dbReference type="PRINTS" id="PR00080">
    <property type="entry name" value="SDRFAMILY"/>
</dbReference>
<comment type="similarity">
    <text evidence="1 3">Belongs to the short-chain dehydrogenases/reductases (SDR) family.</text>
</comment>
<dbReference type="PROSITE" id="PS00061">
    <property type="entry name" value="ADH_SHORT"/>
    <property type="match status" value="1"/>
</dbReference>
<dbReference type="InterPro" id="IPR036291">
    <property type="entry name" value="NAD(P)-bd_dom_sf"/>
</dbReference>
<evidence type="ECO:0000256" key="3">
    <source>
        <dbReference type="RuleBase" id="RU000363"/>
    </source>
</evidence>
<dbReference type="SUPFAM" id="SSF51735">
    <property type="entry name" value="NAD(P)-binding Rossmann-fold domains"/>
    <property type="match status" value="1"/>
</dbReference>
<dbReference type="GO" id="GO:0016616">
    <property type="term" value="F:oxidoreductase activity, acting on the CH-OH group of donors, NAD or NADP as acceptor"/>
    <property type="evidence" value="ECO:0007669"/>
    <property type="project" value="UniProtKB-ARBA"/>
</dbReference>
<evidence type="ECO:0000313" key="4">
    <source>
        <dbReference type="EMBL" id="AIE98438.1"/>
    </source>
</evidence>
<sequence length="255" mass="27553">MLGNASSFMTIKGKVTIITGASSGIGYATALTLSKAGAKVAIGARRTDKLDQLENEIKKNGGEVLSQKLDVTKKVECNAFVEQTIKKWGTVDILVNNAGLMPLSFVKNLKVDEWEQMIDVNIKGVLFCTAAVIPCLKEKKSGHIVNISSVAGRVVFPSGSVYCATKHAVTAFSEGLRQELSVRSNIRVTCIEPGVVETELLNTITDESLQSFIETAKKSQGLKAEDIAEAILFAVQSPEHMNVNEVLVRPTSQER</sequence>
<dbReference type="FunFam" id="3.40.50.720:FF:000047">
    <property type="entry name" value="NADP-dependent L-serine/L-allo-threonine dehydrogenase"/>
    <property type="match status" value="1"/>
</dbReference>
<keyword evidence="2" id="KW-0560">Oxidoreductase</keyword>
<dbReference type="Gene3D" id="3.40.50.720">
    <property type="entry name" value="NAD(P)-binding Rossmann-like Domain"/>
    <property type="match status" value="1"/>
</dbReference>
<protein>
    <submittedName>
        <fullName evidence="4">Short-chain dehydrogenase/reductase SDR</fullName>
    </submittedName>
</protein>
<reference evidence="4" key="1">
    <citation type="journal article" date="2014" name="Genome Biol. Evol.">
        <title>Pangenome evidence for extensive interdomain horizontal transfer affecting lineage core and shell genes in uncultured planktonic thaumarchaeota and euryarchaeota.</title>
        <authorList>
            <person name="Deschamps P."/>
            <person name="Zivanovic Y."/>
            <person name="Moreira D."/>
            <person name="Rodriguez-Valera F."/>
            <person name="Lopez-Garcia P."/>
        </authorList>
    </citation>
    <scope>NUCLEOTIDE SEQUENCE</scope>
</reference>
<evidence type="ECO:0000256" key="2">
    <source>
        <dbReference type="ARBA" id="ARBA00023002"/>
    </source>
</evidence>
<dbReference type="InterPro" id="IPR020904">
    <property type="entry name" value="Sc_DH/Rdtase_CS"/>
</dbReference>
<evidence type="ECO:0000256" key="1">
    <source>
        <dbReference type="ARBA" id="ARBA00006484"/>
    </source>
</evidence>
<dbReference type="PRINTS" id="PR00081">
    <property type="entry name" value="GDHRDH"/>
</dbReference>
<dbReference type="PANTHER" id="PTHR43115">
    <property type="entry name" value="DEHYDROGENASE/REDUCTASE SDR FAMILY MEMBER 11"/>
    <property type="match status" value="1"/>
</dbReference>
<dbReference type="InterPro" id="IPR002347">
    <property type="entry name" value="SDR_fam"/>
</dbReference>
<dbReference type="EMBL" id="KF900535">
    <property type="protein sequence ID" value="AIE98438.1"/>
    <property type="molecule type" value="Genomic_DNA"/>
</dbReference>
<organism evidence="4">
    <name type="scientific">uncultured marine thaumarchaeote KM3_05_H01</name>
    <dbReference type="NCBI Taxonomy" id="1455971"/>
    <lineage>
        <taxon>Archaea</taxon>
        <taxon>Nitrososphaerota</taxon>
        <taxon>environmental samples</taxon>
    </lineage>
</organism>
<proteinExistence type="inferred from homology"/>
<dbReference type="PIRSF" id="PIRSF000126">
    <property type="entry name" value="11-beta-HSD1"/>
    <property type="match status" value="1"/>
</dbReference>